<dbReference type="AlphaFoldDB" id="A0A6M8HGF0"/>
<evidence type="ECO:0000256" key="3">
    <source>
        <dbReference type="SAM" id="Phobius"/>
    </source>
</evidence>
<dbReference type="GO" id="GO:0016780">
    <property type="term" value="F:phosphotransferase activity, for other substituted phosphate groups"/>
    <property type="evidence" value="ECO:0007669"/>
    <property type="project" value="InterPro"/>
</dbReference>
<dbReference type="GO" id="GO:0016020">
    <property type="term" value="C:membrane"/>
    <property type="evidence" value="ECO:0007669"/>
    <property type="project" value="InterPro"/>
</dbReference>
<dbReference type="EMBL" id="CP053708">
    <property type="protein sequence ID" value="QKE88977.1"/>
    <property type="molecule type" value="Genomic_DNA"/>
</dbReference>
<comment type="similarity">
    <text evidence="2">Belongs to the CDP-alcohol phosphatidyltransferase class-I family.</text>
</comment>
<organism evidence="4 5">
    <name type="scientific">Lichenicola cladoniae</name>
    <dbReference type="NCBI Taxonomy" id="1484109"/>
    <lineage>
        <taxon>Bacteria</taxon>
        <taxon>Pseudomonadati</taxon>
        <taxon>Pseudomonadota</taxon>
        <taxon>Alphaproteobacteria</taxon>
        <taxon>Acetobacterales</taxon>
        <taxon>Acetobacteraceae</taxon>
        <taxon>Lichenicola</taxon>
    </lineage>
</organism>
<evidence type="ECO:0000256" key="1">
    <source>
        <dbReference type="ARBA" id="ARBA00022679"/>
    </source>
</evidence>
<sequence length="214" mass="23617">MNNDTWTHRLARFVIRPMLGTRVRPNHLTTLRLLTGLAACLCLAVGPHQMQSGAFIFWGGMFWLVSAFLDRMDGELARVGNMMSPGGHRYDYLVDNGLNCLFFLCVGIGLTHTSYAGYPLHDWPLVLGIVASVAMFLCNTMAERYEEQVPGERIIAGAWGFHADDALYLLAPAAWFGLLPPILIGAAIGTSIIALSFAVRLLRLPRRPSTRQTA</sequence>
<dbReference type="Pfam" id="PF01066">
    <property type="entry name" value="CDP-OH_P_transf"/>
    <property type="match status" value="1"/>
</dbReference>
<gene>
    <name evidence="4" type="ORF">HN018_01980</name>
</gene>
<dbReference type="Proteomes" id="UP000500767">
    <property type="component" value="Chromosome"/>
</dbReference>
<dbReference type="InterPro" id="IPR043130">
    <property type="entry name" value="CDP-OH_PTrfase_TM_dom"/>
</dbReference>
<dbReference type="RefSeq" id="WP_171836090.1">
    <property type="nucleotide sequence ID" value="NZ_CP053708.1"/>
</dbReference>
<feature type="transmembrane region" description="Helical" evidence="3">
    <location>
        <begin position="154"/>
        <end position="176"/>
    </location>
</feature>
<feature type="transmembrane region" description="Helical" evidence="3">
    <location>
        <begin position="182"/>
        <end position="202"/>
    </location>
</feature>
<keyword evidence="5" id="KW-1185">Reference proteome</keyword>
<dbReference type="InterPro" id="IPR000462">
    <property type="entry name" value="CDP-OH_P_trans"/>
</dbReference>
<protein>
    <submittedName>
        <fullName evidence="4">CDP-alcohol phosphatidyltransferase family protein</fullName>
    </submittedName>
</protein>
<accession>A0A6M8HGF0</accession>
<dbReference type="PROSITE" id="PS00379">
    <property type="entry name" value="CDP_ALCOHOL_P_TRANSF"/>
    <property type="match status" value="1"/>
</dbReference>
<dbReference type="GO" id="GO:0008654">
    <property type="term" value="P:phospholipid biosynthetic process"/>
    <property type="evidence" value="ECO:0007669"/>
    <property type="project" value="InterPro"/>
</dbReference>
<reference evidence="4 5" key="1">
    <citation type="journal article" date="2014" name="World J. Microbiol. Biotechnol.">
        <title>Biodiversity and physiological characteristics of Antarctic and Arctic lichens-associated bacteria.</title>
        <authorList>
            <person name="Lee Y.M."/>
            <person name="Kim E.H."/>
            <person name="Lee H.K."/>
            <person name="Hong S.G."/>
        </authorList>
    </citation>
    <scope>NUCLEOTIDE SEQUENCE [LARGE SCALE GENOMIC DNA]</scope>
    <source>
        <strain evidence="4 5">PAMC 26569</strain>
    </source>
</reference>
<dbReference type="KEGG" id="lck:HN018_01980"/>
<keyword evidence="3" id="KW-0812">Transmembrane</keyword>
<dbReference type="Gene3D" id="1.20.120.1760">
    <property type="match status" value="1"/>
</dbReference>
<name>A0A6M8HGF0_9PROT</name>
<evidence type="ECO:0000313" key="4">
    <source>
        <dbReference type="EMBL" id="QKE88977.1"/>
    </source>
</evidence>
<keyword evidence="1 2" id="KW-0808">Transferase</keyword>
<evidence type="ECO:0000256" key="2">
    <source>
        <dbReference type="RuleBase" id="RU003750"/>
    </source>
</evidence>
<feature type="transmembrane region" description="Helical" evidence="3">
    <location>
        <begin position="123"/>
        <end position="142"/>
    </location>
</feature>
<feature type="transmembrane region" description="Helical" evidence="3">
    <location>
        <begin position="28"/>
        <end position="46"/>
    </location>
</feature>
<dbReference type="InterPro" id="IPR048254">
    <property type="entry name" value="CDP_ALCOHOL_P_TRANSF_CS"/>
</dbReference>
<proteinExistence type="inferred from homology"/>
<evidence type="ECO:0000313" key="5">
    <source>
        <dbReference type="Proteomes" id="UP000500767"/>
    </source>
</evidence>
<keyword evidence="3" id="KW-0472">Membrane</keyword>
<feature type="transmembrane region" description="Helical" evidence="3">
    <location>
        <begin position="52"/>
        <end position="69"/>
    </location>
</feature>
<feature type="transmembrane region" description="Helical" evidence="3">
    <location>
        <begin position="90"/>
        <end position="111"/>
    </location>
</feature>
<keyword evidence="3" id="KW-1133">Transmembrane helix</keyword>